<dbReference type="SUPFAM" id="SSF46689">
    <property type="entry name" value="Homeodomain-like"/>
    <property type="match status" value="1"/>
</dbReference>
<sequence>MASVVPPGRSPCSSSSSCVGGREMKHQQQGQQQQQQQQPDQQQQQAQQQEGGGSGRVTSFSVRDLLQLSDTPAKGGVVGAASRLPNNNNNNNNNPVQAAADSTENTNVVEDDYPADEDMEAVEVEEDLEDDREPQGRKRKRRILFTKSQTYELERRFRQQRYLSAPEREHLASLINLTPTQVKIWFQNHRYKTKKLYREKGLPGSIESPYMSPVTPLGSLAPALRRLTVPLLVRERLQGRTDTTHEGPPLLEPRLPPPLHLSPPVAFPGLFSGLFGSGGLRLGDLRGRVALPNTHQWPCVWTMNPKYVQCHHHHHHTPPTLQSTLATLHLKKWPRLKKVAMILKSGHDFKKWP</sequence>
<evidence type="ECO:0000256" key="6">
    <source>
        <dbReference type="ARBA" id="ARBA00023242"/>
    </source>
</evidence>
<keyword evidence="5 7" id="KW-0371">Homeobox</keyword>
<dbReference type="GO" id="GO:0005634">
    <property type="term" value="C:nucleus"/>
    <property type="evidence" value="ECO:0007669"/>
    <property type="project" value="UniProtKB-SubCell"/>
</dbReference>
<feature type="DNA-binding region" description="Homeobox" evidence="7">
    <location>
        <begin position="138"/>
        <end position="197"/>
    </location>
</feature>
<dbReference type="GO" id="GO:0000978">
    <property type="term" value="F:RNA polymerase II cis-regulatory region sequence-specific DNA binding"/>
    <property type="evidence" value="ECO:0007669"/>
    <property type="project" value="TreeGrafter"/>
</dbReference>
<dbReference type="GO" id="GO:0030154">
    <property type="term" value="P:cell differentiation"/>
    <property type="evidence" value="ECO:0007669"/>
    <property type="project" value="TreeGrafter"/>
</dbReference>
<dbReference type="PANTHER" id="PTHR24340">
    <property type="entry name" value="HOMEOBOX PROTEIN NKX"/>
    <property type="match status" value="1"/>
</dbReference>
<dbReference type="InterPro" id="IPR020479">
    <property type="entry name" value="HD_metazoa"/>
</dbReference>
<feature type="region of interest" description="Disordered" evidence="9">
    <location>
        <begin position="1"/>
        <end position="106"/>
    </location>
</feature>
<evidence type="ECO:0000256" key="1">
    <source>
        <dbReference type="ARBA" id="ARBA00004123"/>
    </source>
</evidence>
<evidence type="ECO:0000256" key="5">
    <source>
        <dbReference type="ARBA" id="ARBA00023155"/>
    </source>
</evidence>
<dbReference type="Gene3D" id="1.10.10.60">
    <property type="entry name" value="Homeodomain-like"/>
    <property type="match status" value="1"/>
</dbReference>
<accession>A0AAE1NE82</accession>
<evidence type="ECO:0000256" key="2">
    <source>
        <dbReference type="ARBA" id="ARBA00005661"/>
    </source>
</evidence>
<evidence type="ECO:0000256" key="4">
    <source>
        <dbReference type="ARBA" id="ARBA00023125"/>
    </source>
</evidence>
<gene>
    <name evidence="11" type="ORF">Pmani_039425</name>
</gene>
<feature type="compositionally biased region" description="Low complexity" evidence="9">
    <location>
        <begin position="1"/>
        <end position="49"/>
    </location>
</feature>
<evidence type="ECO:0000256" key="3">
    <source>
        <dbReference type="ARBA" id="ARBA00022473"/>
    </source>
</evidence>
<evidence type="ECO:0000313" key="11">
    <source>
        <dbReference type="EMBL" id="KAK4287504.1"/>
    </source>
</evidence>
<evidence type="ECO:0000256" key="7">
    <source>
        <dbReference type="PROSITE-ProRule" id="PRU00108"/>
    </source>
</evidence>
<comment type="similarity">
    <text evidence="2">Belongs to the NK-2 homeobox family.</text>
</comment>
<keyword evidence="3" id="KW-0217">Developmental protein</keyword>
<dbReference type="InterPro" id="IPR001356">
    <property type="entry name" value="HD"/>
</dbReference>
<evidence type="ECO:0000313" key="12">
    <source>
        <dbReference type="Proteomes" id="UP001292094"/>
    </source>
</evidence>
<dbReference type="InterPro" id="IPR050394">
    <property type="entry name" value="Homeobox_NK-like"/>
</dbReference>
<dbReference type="EMBL" id="JAWZYT010006805">
    <property type="protein sequence ID" value="KAK4287504.1"/>
    <property type="molecule type" value="Genomic_DNA"/>
</dbReference>
<organism evidence="11 12">
    <name type="scientific">Petrolisthes manimaculis</name>
    <dbReference type="NCBI Taxonomy" id="1843537"/>
    <lineage>
        <taxon>Eukaryota</taxon>
        <taxon>Metazoa</taxon>
        <taxon>Ecdysozoa</taxon>
        <taxon>Arthropoda</taxon>
        <taxon>Crustacea</taxon>
        <taxon>Multicrustacea</taxon>
        <taxon>Malacostraca</taxon>
        <taxon>Eumalacostraca</taxon>
        <taxon>Eucarida</taxon>
        <taxon>Decapoda</taxon>
        <taxon>Pleocyemata</taxon>
        <taxon>Anomura</taxon>
        <taxon>Galatheoidea</taxon>
        <taxon>Porcellanidae</taxon>
        <taxon>Petrolisthes</taxon>
    </lineage>
</organism>
<evidence type="ECO:0000259" key="10">
    <source>
        <dbReference type="PROSITE" id="PS50071"/>
    </source>
</evidence>
<feature type="domain" description="Homeobox" evidence="10">
    <location>
        <begin position="136"/>
        <end position="196"/>
    </location>
</feature>
<comment type="subcellular location">
    <subcellularLocation>
        <location evidence="1 7 8">Nucleus</location>
    </subcellularLocation>
</comment>
<dbReference type="Proteomes" id="UP001292094">
    <property type="component" value="Unassembled WGS sequence"/>
</dbReference>
<dbReference type="PROSITE" id="PS00027">
    <property type="entry name" value="HOMEOBOX_1"/>
    <property type="match status" value="1"/>
</dbReference>
<dbReference type="PRINTS" id="PR00024">
    <property type="entry name" value="HOMEOBOX"/>
</dbReference>
<dbReference type="InterPro" id="IPR009057">
    <property type="entry name" value="Homeodomain-like_sf"/>
</dbReference>
<evidence type="ECO:0000256" key="9">
    <source>
        <dbReference type="SAM" id="MobiDB-lite"/>
    </source>
</evidence>
<keyword evidence="6 7" id="KW-0539">Nucleus</keyword>
<dbReference type="CDD" id="cd00086">
    <property type="entry name" value="homeodomain"/>
    <property type="match status" value="1"/>
</dbReference>
<keyword evidence="12" id="KW-1185">Reference proteome</keyword>
<dbReference type="InterPro" id="IPR017970">
    <property type="entry name" value="Homeobox_CS"/>
</dbReference>
<reference evidence="11" key="1">
    <citation type="submission" date="2023-11" db="EMBL/GenBank/DDBJ databases">
        <title>Genome assemblies of two species of porcelain crab, Petrolisthes cinctipes and Petrolisthes manimaculis (Anomura: Porcellanidae).</title>
        <authorList>
            <person name="Angst P."/>
        </authorList>
    </citation>
    <scope>NUCLEOTIDE SEQUENCE</scope>
    <source>
        <strain evidence="11">PB745_02</strain>
        <tissue evidence="11">Gill</tissue>
    </source>
</reference>
<dbReference type="GO" id="GO:0000981">
    <property type="term" value="F:DNA-binding transcription factor activity, RNA polymerase II-specific"/>
    <property type="evidence" value="ECO:0007669"/>
    <property type="project" value="InterPro"/>
</dbReference>
<protein>
    <recommendedName>
        <fullName evidence="10">Homeobox domain-containing protein</fullName>
    </recommendedName>
</protein>
<name>A0AAE1NE82_9EUCA</name>
<dbReference type="FunFam" id="1.10.10.60:FF:000101">
    <property type="entry name" value="NK2 homeobox 8"/>
    <property type="match status" value="1"/>
</dbReference>
<dbReference type="AlphaFoldDB" id="A0AAE1NE82"/>
<comment type="caution">
    <text evidence="11">The sequence shown here is derived from an EMBL/GenBank/DDBJ whole genome shotgun (WGS) entry which is preliminary data.</text>
</comment>
<dbReference type="SMART" id="SM00389">
    <property type="entry name" value="HOX"/>
    <property type="match status" value="1"/>
</dbReference>
<dbReference type="Pfam" id="PF00046">
    <property type="entry name" value="Homeodomain"/>
    <property type="match status" value="1"/>
</dbReference>
<evidence type="ECO:0000256" key="8">
    <source>
        <dbReference type="RuleBase" id="RU000682"/>
    </source>
</evidence>
<dbReference type="PANTHER" id="PTHR24340:SF82">
    <property type="entry name" value="HOMEOBOX PROTEIN VND"/>
    <property type="match status" value="1"/>
</dbReference>
<proteinExistence type="inferred from homology"/>
<keyword evidence="4 7" id="KW-0238">DNA-binding</keyword>
<dbReference type="PROSITE" id="PS50071">
    <property type="entry name" value="HOMEOBOX_2"/>
    <property type="match status" value="1"/>
</dbReference>